<evidence type="ECO:0008006" key="4">
    <source>
        <dbReference type="Google" id="ProtNLM"/>
    </source>
</evidence>
<dbReference type="EMBL" id="AP023175">
    <property type="protein sequence ID" value="BCF92585.1"/>
    <property type="molecule type" value="Genomic_DNA"/>
</dbReference>
<dbReference type="Proteomes" id="UP000510888">
    <property type="component" value="Chromosome 2"/>
</dbReference>
<feature type="compositionally biased region" description="Polar residues" evidence="1">
    <location>
        <begin position="96"/>
        <end position="112"/>
    </location>
</feature>
<evidence type="ECO:0000313" key="2">
    <source>
        <dbReference type="EMBL" id="BCF92585.1"/>
    </source>
</evidence>
<dbReference type="AlphaFoldDB" id="A0A7I8BVQ0"/>
<proteinExistence type="predicted"/>
<sequence length="126" mass="13422">MTARNDINADPLHYWRILMKLVQSLIVAALIAAPAVSFAQSSQPVTRAQVRAELVQLQQAGYNPASDNTQYPKNIEAALSRIQAEKGAAYGGVAAGQSNSGAHRDTAQTPAPQQDVLGLEPIYAHS</sequence>
<accession>A0A7I8BVQ0</accession>
<evidence type="ECO:0000256" key="1">
    <source>
        <dbReference type="SAM" id="MobiDB-lite"/>
    </source>
</evidence>
<name>A0A7I8BVQ0_9BURK</name>
<keyword evidence="3" id="KW-1185">Reference proteome</keyword>
<reference evidence="2 3" key="1">
    <citation type="journal article" date="2020" name="Genes (Basel)">
        <title>Genomic Comparison of Insect Gut Symbionts from Divergent Burkholderia Subclades.</title>
        <authorList>
            <person name="Takeshita K."/>
            <person name="Kikuchi Y."/>
        </authorList>
    </citation>
    <scope>NUCLEOTIDE SEQUENCE [LARGE SCALE GENOMIC DNA]</scope>
    <source>
        <strain evidence="2 3">PGU16</strain>
    </source>
</reference>
<dbReference type="InterPro" id="IPR025421">
    <property type="entry name" value="DUF4148"/>
</dbReference>
<feature type="region of interest" description="Disordered" evidence="1">
    <location>
        <begin position="92"/>
        <end position="117"/>
    </location>
</feature>
<dbReference type="KEGG" id="plad:PPGU16_56520"/>
<dbReference type="Pfam" id="PF13663">
    <property type="entry name" value="DUF4148"/>
    <property type="match status" value="1"/>
</dbReference>
<protein>
    <recommendedName>
        <fullName evidence="4">DUF4148 domain-containing protein</fullName>
    </recommendedName>
</protein>
<organism evidence="2 3">
    <name type="scientific">Paraburkholderia largidicola</name>
    <dbReference type="NCBI Taxonomy" id="3014751"/>
    <lineage>
        <taxon>Bacteria</taxon>
        <taxon>Pseudomonadati</taxon>
        <taxon>Pseudomonadota</taxon>
        <taxon>Betaproteobacteria</taxon>
        <taxon>Burkholderiales</taxon>
        <taxon>Burkholderiaceae</taxon>
        <taxon>Paraburkholderia</taxon>
    </lineage>
</organism>
<evidence type="ECO:0000313" key="3">
    <source>
        <dbReference type="Proteomes" id="UP000510888"/>
    </source>
</evidence>
<gene>
    <name evidence="2" type="ORF">PPGU16_56520</name>
</gene>